<name>A0A1Y2N5N7_PSEAH</name>
<evidence type="ECO:0000256" key="4">
    <source>
        <dbReference type="ARBA" id="ARBA00022475"/>
    </source>
</evidence>
<evidence type="ECO:0000256" key="6">
    <source>
        <dbReference type="ARBA" id="ARBA00022989"/>
    </source>
</evidence>
<evidence type="ECO:0000256" key="1">
    <source>
        <dbReference type="ARBA" id="ARBA00004651"/>
    </source>
</evidence>
<dbReference type="NCBIfam" id="TIGR00711">
    <property type="entry name" value="efflux_EmrB"/>
    <property type="match status" value="1"/>
</dbReference>
<evidence type="ECO:0000313" key="10">
    <source>
        <dbReference type="EMBL" id="OSY42772.1"/>
    </source>
</evidence>
<comment type="similarity">
    <text evidence="2">Belongs to the major facilitator superfamily. EmrB family.</text>
</comment>
<evidence type="ECO:0000259" key="9">
    <source>
        <dbReference type="PROSITE" id="PS50850"/>
    </source>
</evidence>
<evidence type="ECO:0000256" key="7">
    <source>
        <dbReference type="ARBA" id="ARBA00023136"/>
    </source>
</evidence>
<dbReference type="Proteomes" id="UP000194360">
    <property type="component" value="Unassembled WGS sequence"/>
</dbReference>
<feature type="transmembrane region" description="Helical" evidence="8">
    <location>
        <begin position="85"/>
        <end position="104"/>
    </location>
</feature>
<dbReference type="OrthoDB" id="5168668at2"/>
<dbReference type="InterPro" id="IPR036259">
    <property type="entry name" value="MFS_trans_sf"/>
</dbReference>
<dbReference type="Gene3D" id="1.20.1720.10">
    <property type="entry name" value="Multidrug resistance protein D"/>
    <property type="match status" value="1"/>
</dbReference>
<evidence type="ECO:0000256" key="8">
    <source>
        <dbReference type="SAM" id="Phobius"/>
    </source>
</evidence>
<evidence type="ECO:0000313" key="11">
    <source>
        <dbReference type="Proteomes" id="UP000194360"/>
    </source>
</evidence>
<gene>
    <name evidence="10" type="primary">hsrA_1</name>
    <name evidence="10" type="ORF">BG845_01013</name>
</gene>
<feature type="transmembrane region" description="Helical" evidence="8">
    <location>
        <begin position="232"/>
        <end position="252"/>
    </location>
</feature>
<dbReference type="GO" id="GO:0005886">
    <property type="term" value="C:plasma membrane"/>
    <property type="evidence" value="ECO:0007669"/>
    <property type="project" value="UniProtKB-SubCell"/>
</dbReference>
<dbReference type="AlphaFoldDB" id="A0A1Y2N5N7"/>
<dbReference type="PANTHER" id="PTHR42718:SF9">
    <property type="entry name" value="MAJOR FACILITATOR SUPERFAMILY MULTIDRUG TRANSPORTER MFSC"/>
    <property type="match status" value="1"/>
</dbReference>
<keyword evidence="3" id="KW-0813">Transport</keyword>
<dbReference type="STRING" id="2074.BG845_01013"/>
<feature type="transmembrane region" description="Helical" evidence="8">
    <location>
        <begin position="57"/>
        <end position="76"/>
    </location>
</feature>
<sequence>MREAVDSTRNARPARLGSLIALIVTGGFMAGLDTSLVNVGLSTIADDLGGSLAGTQWVTSGYLLALAAALPACAWLQRRIGPSRLWMIALVVFTIASVLCAIAPSLPMLIAARVLKGIAGGLLVPTGQNIIVRAVDPDHLGRVMSTAGIPIMLAPAVGPALGGILVDTLSWRWLFLMNLPIGLVAVLLARQILPRDTPDPTARFDAVGFLLLATGLPALSLGLSLFSTSVPLAALLSGTGLALLAAYVIEASRARRPGDRPSLLHLALFRHPPYAIAQVTVFFTGLSLFGGLILLPLYFERLRGMSVVGTGFLLLAYGAGATMALIVGGRLTDRRGAGITTVIGLIVTIAGTLPFVFLPADTHLVVVELLQAVRGIGVGMAGTPAMAAVLKSGRSHLGDSTTTANIIQRVGGGIGSAIVVITVSRAGLQPAGFQAAFGILTGTAVIALIAAAALVVSERRQLRATVDHRRAAD</sequence>
<keyword evidence="5 8" id="KW-0812">Transmembrane</keyword>
<feature type="transmembrane region" description="Helical" evidence="8">
    <location>
        <begin position="204"/>
        <end position="226"/>
    </location>
</feature>
<feature type="transmembrane region" description="Helical" evidence="8">
    <location>
        <begin position="171"/>
        <end position="192"/>
    </location>
</feature>
<feature type="transmembrane region" description="Helical" evidence="8">
    <location>
        <begin position="143"/>
        <end position="165"/>
    </location>
</feature>
<dbReference type="SUPFAM" id="SSF103473">
    <property type="entry name" value="MFS general substrate transporter"/>
    <property type="match status" value="1"/>
</dbReference>
<feature type="transmembrane region" description="Helical" evidence="8">
    <location>
        <begin position="16"/>
        <end position="37"/>
    </location>
</feature>
<evidence type="ECO:0000256" key="5">
    <source>
        <dbReference type="ARBA" id="ARBA00022692"/>
    </source>
</evidence>
<dbReference type="PANTHER" id="PTHR42718">
    <property type="entry name" value="MAJOR FACILITATOR SUPERFAMILY MULTIDRUG TRANSPORTER MFSC"/>
    <property type="match status" value="1"/>
</dbReference>
<organism evidence="10 11">
    <name type="scientific">Pseudonocardia autotrophica</name>
    <name type="common">Amycolata autotrophica</name>
    <name type="synonym">Nocardia autotrophica</name>
    <dbReference type="NCBI Taxonomy" id="2074"/>
    <lineage>
        <taxon>Bacteria</taxon>
        <taxon>Bacillati</taxon>
        <taxon>Actinomycetota</taxon>
        <taxon>Actinomycetes</taxon>
        <taxon>Pseudonocardiales</taxon>
        <taxon>Pseudonocardiaceae</taxon>
        <taxon>Pseudonocardia</taxon>
    </lineage>
</organism>
<reference evidence="10 11" key="1">
    <citation type="submission" date="2016-09" db="EMBL/GenBank/DDBJ databases">
        <title>Pseudonocardia autotrophica DSM535, a candidate organism with high potential of specific P450 cytochromes.</title>
        <authorList>
            <person name="Grumaz C."/>
            <person name="Vainshtein Y."/>
            <person name="Kirstahler P."/>
            <person name="Sohn K."/>
        </authorList>
    </citation>
    <scope>NUCLEOTIDE SEQUENCE [LARGE SCALE GENOMIC DNA]</scope>
    <source>
        <strain evidence="10 11">DSM 535</strain>
    </source>
</reference>
<dbReference type="PROSITE" id="PS50850">
    <property type="entry name" value="MFS"/>
    <property type="match status" value="1"/>
</dbReference>
<feature type="transmembrane region" description="Helical" evidence="8">
    <location>
        <begin position="305"/>
        <end position="327"/>
    </location>
</feature>
<evidence type="ECO:0000256" key="2">
    <source>
        <dbReference type="ARBA" id="ARBA00008537"/>
    </source>
</evidence>
<comment type="caution">
    <text evidence="10">The sequence shown here is derived from an EMBL/GenBank/DDBJ whole genome shotgun (WGS) entry which is preliminary data.</text>
</comment>
<dbReference type="EMBL" id="MIGB01000004">
    <property type="protein sequence ID" value="OSY42772.1"/>
    <property type="molecule type" value="Genomic_DNA"/>
</dbReference>
<keyword evidence="11" id="KW-1185">Reference proteome</keyword>
<comment type="subcellular location">
    <subcellularLocation>
        <location evidence="1">Cell membrane</location>
        <topology evidence="1">Multi-pass membrane protein</topology>
    </subcellularLocation>
</comment>
<dbReference type="InterPro" id="IPR011701">
    <property type="entry name" value="MFS"/>
</dbReference>
<feature type="domain" description="Major facilitator superfamily (MFS) profile" evidence="9">
    <location>
        <begin position="19"/>
        <end position="459"/>
    </location>
</feature>
<protein>
    <submittedName>
        <fullName evidence="10">Putative transport protein HsrA</fullName>
    </submittedName>
</protein>
<proteinExistence type="inferred from homology"/>
<dbReference type="GO" id="GO:0022857">
    <property type="term" value="F:transmembrane transporter activity"/>
    <property type="evidence" value="ECO:0007669"/>
    <property type="project" value="InterPro"/>
</dbReference>
<dbReference type="RefSeq" id="WP_085911341.1">
    <property type="nucleotide sequence ID" value="NZ_AP018920.1"/>
</dbReference>
<feature type="transmembrane region" description="Helical" evidence="8">
    <location>
        <begin position="339"/>
        <end position="360"/>
    </location>
</feature>
<dbReference type="InterPro" id="IPR004638">
    <property type="entry name" value="EmrB-like"/>
</dbReference>
<keyword evidence="6 8" id="KW-1133">Transmembrane helix</keyword>
<feature type="transmembrane region" description="Helical" evidence="8">
    <location>
        <begin position="410"/>
        <end position="428"/>
    </location>
</feature>
<feature type="transmembrane region" description="Helical" evidence="8">
    <location>
        <begin position="372"/>
        <end position="390"/>
    </location>
</feature>
<feature type="transmembrane region" description="Helical" evidence="8">
    <location>
        <begin position="110"/>
        <end position="131"/>
    </location>
</feature>
<dbReference type="Pfam" id="PF07690">
    <property type="entry name" value="MFS_1"/>
    <property type="match status" value="1"/>
</dbReference>
<dbReference type="InterPro" id="IPR020846">
    <property type="entry name" value="MFS_dom"/>
</dbReference>
<keyword evidence="7 8" id="KW-0472">Membrane</keyword>
<feature type="transmembrane region" description="Helical" evidence="8">
    <location>
        <begin position="273"/>
        <end position="299"/>
    </location>
</feature>
<accession>A0A1Y2N5N7</accession>
<evidence type="ECO:0000256" key="3">
    <source>
        <dbReference type="ARBA" id="ARBA00022448"/>
    </source>
</evidence>
<keyword evidence="4" id="KW-1003">Cell membrane</keyword>
<feature type="transmembrane region" description="Helical" evidence="8">
    <location>
        <begin position="434"/>
        <end position="456"/>
    </location>
</feature>
<dbReference type="Gene3D" id="1.20.1250.20">
    <property type="entry name" value="MFS general substrate transporter like domains"/>
    <property type="match status" value="1"/>
</dbReference>